<evidence type="ECO:0000313" key="3">
    <source>
        <dbReference type="Proteomes" id="UP000507470"/>
    </source>
</evidence>
<evidence type="ECO:0000313" key="2">
    <source>
        <dbReference type="EMBL" id="CAC5392770.1"/>
    </source>
</evidence>
<feature type="compositionally biased region" description="Basic and acidic residues" evidence="1">
    <location>
        <begin position="56"/>
        <end position="75"/>
    </location>
</feature>
<dbReference type="Proteomes" id="UP000507470">
    <property type="component" value="Unassembled WGS sequence"/>
</dbReference>
<proteinExistence type="predicted"/>
<keyword evidence="3" id="KW-1185">Reference proteome</keyword>
<gene>
    <name evidence="2" type="ORF">MCOR_27681</name>
</gene>
<name>A0A6J8CCL4_MYTCO</name>
<sequence length="159" mass="18491">MSIRKGAFIDKNTSKNQLSKDENTHMNSTYNMYKRGSVKGSFEVEDENRSGLLSSKQEENKSGNLEFEHENRTEVFEESTNDEDKNSYHEGERSNDGEESNDQDYENQMGLLKCKLCGKRFQSKEKCEHCSYRDSPGGQYPTRLNILGDYIRQDNVRYN</sequence>
<feature type="region of interest" description="Disordered" evidence="1">
    <location>
        <begin position="1"/>
        <end position="104"/>
    </location>
</feature>
<dbReference type="EMBL" id="CACVKT020005076">
    <property type="protein sequence ID" value="CAC5392770.1"/>
    <property type="molecule type" value="Genomic_DNA"/>
</dbReference>
<feature type="compositionally biased region" description="Basic and acidic residues" evidence="1">
    <location>
        <begin position="82"/>
        <end position="96"/>
    </location>
</feature>
<reference evidence="2 3" key="1">
    <citation type="submission" date="2020-06" db="EMBL/GenBank/DDBJ databases">
        <authorList>
            <person name="Li R."/>
            <person name="Bekaert M."/>
        </authorList>
    </citation>
    <scope>NUCLEOTIDE SEQUENCE [LARGE SCALE GENOMIC DNA]</scope>
    <source>
        <strain evidence="3">wild</strain>
    </source>
</reference>
<dbReference type="AlphaFoldDB" id="A0A6J8CCL4"/>
<evidence type="ECO:0000256" key="1">
    <source>
        <dbReference type="SAM" id="MobiDB-lite"/>
    </source>
</evidence>
<accession>A0A6J8CCL4</accession>
<protein>
    <submittedName>
        <fullName evidence="2">Uncharacterized protein</fullName>
    </submittedName>
</protein>
<organism evidence="2 3">
    <name type="scientific">Mytilus coruscus</name>
    <name type="common">Sea mussel</name>
    <dbReference type="NCBI Taxonomy" id="42192"/>
    <lineage>
        <taxon>Eukaryota</taxon>
        <taxon>Metazoa</taxon>
        <taxon>Spiralia</taxon>
        <taxon>Lophotrochozoa</taxon>
        <taxon>Mollusca</taxon>
        <taxon>Bivalvia</taxon>
        <taxon>Autobranchia</taxon>
        <taxon>Pteriomorphia</taxon>
        <taxon>Mytilida</taxon>
        <taxon>Mytiloidea</taxon>
        <taxon>Mytilidae</taxon>
        <taxon>Mytilinae</taxon>
        <taxon>Mytilus</taxon>
    </lineage>
</organism>